<name>B9Y5F8_9FIRM</name>
<dbReference type="AlphaFoldDB" id="B9Y5F8"/>
<sequence>MKVVFGLTDDILWTKEANCSRFRQISPAVYSFRDKEDYDKDRIRVKI</sequence>
<organism evidence="1 2">
    <name type="scientific">Holdemania filiformis DSM 12042</name>
    <dbReference type="NCBI Taxonomy" id="545696"/>
    <lineage>
        <taxon>Bacteria</taxon>
        <taxon>Bacillati</taxon>
        <taxon>Bacillota</taxon>
        <taxon>Erysipelotrichia</taxon>
        <taxon>Erysipelotrichales</taxon>
        <taxon>Erysipelotrichaceae</taxon>
        <taxon>Holdemania</taxon>
    </lineage>
</organism>
<reference evidence="1 2" key="1">
    <citation type="submission" date="2008-12" db="EMBL/GenBank/DDBJ databases">
        <authorList>
            <person name="Fulton L."/>
            <person name="Clifton S."/>
            <person name="Fulton B."/>
            <person name="Xu J."/>
            <person name="Minx P."/>
            <person name="Pepin K.H."/>
            <person name="Johnson M."/>
            <person name="Bhonagiri V."/>
            <person name="Nash W.E."/>
            <person name="Mardis E.R."/>
            <person name="Wilson R.K."/>
        </authorList>
    </citation>
    <scope>NUCLEOTIDE SEQUENCE [LARGE SCALE GENOMIC DNA]</scope>
    <source>
        <strain evidence="1 2">DSM 12042</strain>
    </source>
</reference>
<accession>B9Y5F8</accession>
<proteinExistence type="predicted"/>
<protein>
    <submittedName>
        <fullName evidence="1">Uncharacterized protein</fullName>
    </submittedName>
</protein>
<dbReference type="Proteomes" id="UP000005950">
    <property type="component" value="Unassembled WGS sequence"/>
</dbReference>
<dbReference type="HOGENOM" id="CLU_3168952_0_0_9"/>
<gene>
    <name evidence="1" type="ORF">HOLDEFILI_01040</name>
</gene>
<dbReference type="STRING" id="545696.HOLDEFILI_01040"/>
<comment type="caution">
    <text evidence="1">The sequence shown here is derived from an EMBL/GenBank/DDBJ whole genome shotgun (WGS) entry which is preliminary data.</text>
</comment>
<dbReference type="EMBL" id="ACCF01000058">
    <property type="protein sequence ID" value="EEF68793.1"/>
    <property type="molecule type" value="Genomic_DNA"/>
</dbReference>
<evidence type="ECO:0000313" key="1">
    <source>
        <dbReference type="EMBL" id="EEF68793.1"/>
    </source>
</evidence>
<evidence type="ECO:0000313" key="2">
    <source>
        <dbReference type="Proteomes" id="UP000005950"/>
    </source>
</evidence>
<reference evidence="1 2" key="2">
    <citation type="submission" date="2009-02" db="EMBL/GenBank/DDBJ databases">
        <title>Draft genome sequence of Holdemania filiformis DSM 12042.</title>
        <authorList>
            <person name="Sudarsanam P."/>
            <person name="Ley R."/>
            <person name="Guruge J."/>
            <person name="Turnbaugh P.J."/>
            <person name="Mahowald M."/>
            <person name="Liep D."/>
            <person name="Gordon J."/>
        </authorList>
    </citation>
    <scope>NUCLEOTIDE SEQUENCE [LARGE SCALE GENOMIC DNA]</scope>
    <source>
        <strain evidence="1 2">DSM 12042</strain>
    </source>
</reference>